<reference evidence="5 6" key="1">
    <citation type="journal article" date="2016" name="Front. Microbiol.">
        <title>Comprehensive Phylogenetic Analysis of Bovine Non-aureus Staphylococci Species Based on Whole-Genome Sequencing.</title>
        <authorList>
            <person name="Naushad S."/>
            <person name="Barkema H.W."/>
            <person name="Luby C."/>
            <person name="Condas L.A."/>
            <person name="Nobrega D.B."/>
            <person name="Carson D.A."/>
            <person name="De Buck J."/>
        </authorList>
    </citation>
    <scope>NUCLEOTIDE SEQUENCE [LARGE SCALE GENOMIC DNA]</scope>
    <source>
        <strain evidence="5 6">SNUC 102</strain>
    </source>
</reference>
<dbReference type="Pfam" id="PF13412">
    <property type="entry name" value="HTH_24"/>
    <property type="match status" value="1"/>
</dbReference>
<keyword evidence="3" id="KW-0804">Transcription</keyword>
<dbReference type="SUPFAM" id="SSF46785">
    <property type="entry name" value="Winged helix' DNA-binding domain"/>
    <property type="match status" value="1"/>
</dbReference>
<evidence type="ECO:0000256" key="2">
    <source>
        <dbReference type="ARBA" id="ARBA00023125"/>
    </source>
</evidence>
<keyword evidence="2" id="KW-0238">DNA-binding</keyword>
<dbReference type="InterPro" id="IPR011008">
    <property type="entry name" value="Dimeric_a/b-barrel"/>
</dbReference>
<dbReference type="GO" id="GO:0043200">
    <property type="term" value="P:response to amino acid"/>
    <property type="evidence" value="ECO:0007669"/>
    <property type="project" value="TreeGrafter"/>
</dbReference>
<dbReference type="InterPro" id="IPR036388">
    <property type="entry name" value="WH-like_DNA-bd_sf"/>
</dbReference>
<dbReference type="InterPro" id="IPR000485">
    <property type="entry name" value="AsnC-type_HTH_dom"/>
</dbReference>
<keyword evidence="6" id="KW-1185">Reference proteome</keyword>
<dbReference type="Gene3D" id="1.10.10.10">
    <property type="entry name" value="Winged helix-like DNA-binding domain superfamily/Winged helix DNA-binding domain"/>
    <property type="match status" value="1"/>
</dbReference>
<dbReference type="PANTHER" id="PTHR30154">
    <property type="entry name" value="LEUCINE-RESPONSIVE REGULATORY PROTEIN"/>
    <property type="match status" value="1"/>
</dbReference>
<dbReference type="Pfam" id="PF01037">
    <property type="entry name" value="AsnC_trans_reg"/>
    <property type="match status" value="1"/>
</dbReference>
<comment type="caution">
    <text evidence="5">The sequence shown here is derived from an EMBL/GenBank/DDBJ whole genome shotgun (WGS) entry which is preliminary data.</text>
</comment>
<dbReference type="InterPro" id="IPR019887">
    <property type="entry name" value="Tscrpt_reg_AsnC/Lrp_C"/>
</dbReference>
<sequence length="136" mass="16099">MDLTDRKILKILKEDSKVSLNYISNEVNLSTPSVRERLNKLRDVGVINKYTIEIDYKTLGYDIELIIDIVIKNNLYKDFKMYIAEQDNVEFCYRISGESCFIFKVRFKRMIDAENFVDSIQKYGHTKTNFIFSKTI</sequence>
<dbReference type="GO" id="GO:0005829">
    <property type="term" value="C:cytosol"/>
    <property type="evidence" value="ECO:0007669"/>
    <property type="project" value="TreeGrafter"/>
</dbReference>
<feature type="domain" description="HTH asnC-type" evidence="4">
    <location>
        <begin position="1"/>
        <end position="62"/>
    </location>
</feature>
<dbReference type="GO" id="GO:0043565">
    <property type="term" value="F:sequence-specific DNA binding"/>
    <property type="evidence" value="ECO:0007669"/>
    <property type="project" value="InterPro"/>
</dbReference>
<dbReference type="EMBL" id="QXUL01000037">
    <property type="protein sequence ID" value="RIN10523.1"/>
    <property type="molecule type" value="Genomic_DNA"/>
</dbReference>
<dbReference type="SUPFAM" id="SSF54909">
    <property type="entry name" value="Dimeric alpha+beta barrel"/>
    <property type="match status" value="1"/>
</dbReference>
<gene>
    <name evidence="5" type="ORF">BU097_08160</name>
</gene>
<dbReference type="InterPro" id="IPR036390">
    <property type="entry name" value="WH_DNA-bd_sf"/>
</dbReference>
<evidence type="ECO:0000313" key="6">
    <source>
        <dbReference type="Proteomes" id="UP000285567"/>
    </source>
</evidence>
<protein>
    <submittedName>
        <fullName evidence="5">Lrp/AsnC family transcriptional regulator</fullName>
    </submittedName>
</protein>
<dbReference type="PRINTS" id="PR00033">
    <property type="entry name" value="HTHASNC"/>
</dbReference>
<evidence type="ECO:0000256" key="3">
    <source>
        <dbReference type="ARBA" id="ARBA00023163"/>
    </source>
</evidence>
<evidence type="ECO:0000313" key="5">
    <source>
        <dbReference type="EMBL" id="RIN10523.1"/>
    </source>
</evidence>
<accession>A0A418IN03</accession>
<dbReference type="PROSITE" id="PS50956">
    <property type="entry name" value="HTH_ASNC_2"/>
    <property type="match status" value="1"/>
</dbReference>
<dbReference type="CDD" id="cd00090">
    <property type="entry name" value="HTH_ARSR"/>
    <property type="match status" value="1"/>
</dbReference>
<dbReference type="InterPro" id="IPR019888">
    <property type="entry name" value="Tscrpt_reg_AsnC-like"/>
</dbReference>
<keyword evidence="1" id="KW-0805">Transcription regulation</keyword>
<evidence type="ECO:0000259" key="4">
    <source>
        <dbReference type="PROSITE" id="PS50956"/>
    </source>
</evidence>
<evidence type="ECO:0000256" key="1">
    <source>
        <dbReference type="ARBA" id="ARBA00023015"/>
    </source>
</evidence>
<dbReference type="AlphaFoldDB" id="A0A418IN03"/>
<dbReference type="OrthoDB" id="34294at2"/>
<name>A0A418IN03_STAXY</name>
<dbReference type="Gene3D" id="3.30.70.920">
    <property type="match status" value="1"/>
</dbReference>
<dbReference type="Proteomes" id="UP000285567">
    <property type="component" value="Unassembled WGS sequence"/>
</dbReference>
<organism evidence="5 6">
    <name type="scientific">Staphylococcus xylosus</name>
    <dbReference type="NCBI Taxonomy" id="1288"/>
    <lineage>
        <taxon>Bacteria</taxon>
        <taxon>Bacillati</taxon>
        <taxon>Bacillota</taxon>
        <taxon>Bacilli</taxon>
        <taxon>Bacillales</taxon>
        <taxon>Staphylococcaceae</taxon>
        <taxon>Staphylococcus</taxon>
    </lineage>
</organism>
<dbReference type="PANTHER" id="PTHR30154:SF53">
    <property type="entry name" value="HTH-TYPE TRANSCRIPTIONAL REGULATOR LRPC"/>
    <property type="match status" value="1"/>
</dbReference>
<dbReference type="SMART" id="SM00344">
    <property type="entry name" value="HTH_ASNC"/>
    <property type="match status" value="1"/>
</dbReference>
<dbReference type="InterPro" id="IPR011991">
    <property type="entry name" value="ArsR-like_HTH"/>
</dbReference>
<dbReference type="RefSeq" id="WP_119603954.1">
    <property type="nucleotide sequence ID" value="NZ_QXUL01000037.1"/>
</dbReference>
<proteinExistence type="predicted"/>